<dbReference type="PANTHER" id="PTHR33568:SF3">
    <property type="entry name" value="DNA-DIRECTED DNA POLYMERASE"/>
    <property type="match status" value="1"/>
</dbReference>
<feature type="domain" description="DNA-directed DNA polymerase family B mitochondria/virus" evidence="9">
    <location>
        <begin position="9"/>
        <end position="211"/>
    </location>
</feature>
<dbReference type="OrthoDB" id="913959at2759"/>
<organism evidence="10">
    <name type="scientific">Rhododendron williamsianum</name>
    <dbReference type="NCBI Taxonomy" id="262921"/>
    <lineage>
        <taxon>Eukaryota</taxon>
        <taxon>Viridiplantae</taxon>
        <taxon>Streptophyta</taxon>
        <taxon>Embryophyta</taxon>
        <taxon>Tracheophyta</taxon>
        <taxon>Spermatophyta</taxon>
        <taxon>Magnoliopsida</taxon>
        <taxon>eudicotyledons</taxon>
        <taxon>Gunneridae</taxon>
        <taxon>Pentapetalae</taxon>
        <taxon>asterids</taxon>
        <taxon>Ericales</taxon>
        <taxon>Ericaceae</taxon>
        <taxon>Ericoideae</taxon>
        <taxon>Rhodoreae</taxon>
        <taxon>Rhododendron</taxon>
    </lineage>
</organism>
<keyword evidence="4" id="KW-0548">Nucleotidyltransferase</keyword>
<proteinExistence type="inferred from homology"/>
<evidence type="ECO:0000256" key="8">
    <source>
        <dbReference type="ARBA" id="ARBA00049244"/>
    </source>
</evidence>
<dbReference type="GO" id="GO:0003677">
    <property type="term" value="F:DNA binding"/>
    <property type="evidence" value="ECO:0007669"/>
    <property type="project" value="UniProtKB-KW"/>
</dbReference>
<comment type="caution">
    <text evidence="10">The sequence shown here is derived from an EMBL/GenBank/DDBJ whole genome shotgun (WGS) entry which is preliminary data.</text>
</comment>
<dbReference type="GO" id="GO:0006260">
    <property type="term" value="P:DNA replication"/>
    <property type="evidence" value="ECO:0007669"/>
    <property type="project" value="UniProtKB-KW"/>
</dbReference>
<dbReference type="EMBL" id="QEFC01010653">
    <property type="protein sequence ID" value="KAE9444558.1"/>
    <property type="molecule type" value="Genomic_DNA"/>
</dbReference>
<comment type="catalytic activity">
    <reaction evidence="8">
        <text>DNA(n) + a 2'-deoxyribonucleoside 5'-triphosphate = DNA(n+1) + diphosphate</text>
        <dbReference type="Rhea" id="RHEA:22508"/>
        <dbReference type="Rhea" id="RHEA-COMP:17339"/>
        <dbReference type="Rhea" id="RHEA-COMP:17340"/>
        <dbReference type="ChEBI" id="CHEBI:33019"/>
        <dbReference type="ChEBI" id="CHEBI:61560"/>
        <dbReference type="ChEBI" id="CHEBI:173112"/>
        <dbReference type="EC" id="2.7.7.7"/>
    </reaction>
</comment>
<evidence type="ECO:0000256" key="7">
    <source>
        <dbReference type="ARBA" id="ARBA00023125"/>
    </source>
</evidence>
<feature type="non-terminal residue" evidence="10">
    <location>
        <position position="465"/>
    </location>
</feature>
<evidence type="ECO:0000313" key="10">
    <source>
        <dbReference type="EMBL" id="KAE9444558.1"/>
    </source>
</evidence>
<accession>A0A6A4KPC2</accession>
<sequence length="465" mass="54276">FDGMDLSDMYGFIEVLVRSPEGLNRPFLPYRSQSSNLLLFPTGEFKGVYFSEELKFAKKLGYKILPIRGYLFDRKPSPFRKFVNEVSDRRVKAKKVGDEGMSYCYKLIMNSLYGRFGINPECTNTEICTPERHAYLQSQADNSMNVIKLVRSDRIEIKRSNKKKKVVYVVSYVRNRKNLEEWIPPTISAVQLSAAITACSRIHMYPFISRDDCYYTDTDSVILGNPLPADHVSSTELGKWKLEHEITEGYFLAPKTYSFLTKDGKEITKQKGKAKNYVCYKWFANQYRDPSLVTKIKHEAEFDRNWKKLNIIKKVYDLKLQLNPESKRDVVYEQGKWIGTKPKHVFDYEVNDRYHLKLDVSVLEEDIEKLKNQKDPTLVIPLQKALDNIKAKLDDEIKGKGIKQELMPTEDEDPWLLRVSEEEMNERLLLIDVYEPWWLPEQESSCLIPTESKAQLLELPTIDQK</sequence>
<dbReference type="Gene3D" id="1.10.287.690">
    <property type="entry name" value="Helix hairpin bin"/>
    <property type="match status" value="1"/>
</dbReference>
<dbReference type="SUPFAM" id="SSF56672">
    <property type="entry name" value="DNA/RNA polymerases"/>
    <property type="match status" value="1"/>
</dbReference>
<evidence type="ECO:0000256" key="6">
    <source>
        <dbReference type="ARBA" id="ARBA00022932"/>
    </source>
</evidence>
<dbReference type="InterPro" id="IPR004868">
    <property type="entry name" value="DNA-dir_DNA_pol_B_mt/vir"/>
</dbReference>
<dbReference type="PROSITE" id="PS00116">
    <property type="entry name" value="DNA_POLYMERASE_B"/>
    <property type="match status" value="1"/>
</dbReference>
<feature type="non-terminal residue" evidence="10">
    <location>
        <position position="1"/>
    </location>
</feature>
<keyword evidence="5" id="KW-0235">DNA replication</keyword>
<dbReference type="GO" id="GO:0003887">
    <property type="term" value="F:DNA-directed DNA polymerase activity"/>
    <property type="evidence" value="ECO:0007669"/>
    <property type="project" value="UniProtKB-KW"/>
</dbReference>
<gene>
    <name evidence="10" type="ORF">C3L33_23544</name>
</gene>
<comment type="similarity">
    <text evidence="1">Belongs to the DNA polymerase type-B family.</text>
</comment>
<evidence type="ECO:0000256" key="5">
    <source>
        <dbReference type="ARBA" id="ARBA00022705"/>
    </source>
</evidence>
<keyword evidence="7" id="KW-0238">DNA-binding</keyword>
<evidence type="ECO:0000256" key="4">
    <source>
        <dbReference type="ARBA" id="ARBA00022695"/>
    </source>
</evidence>
<keyword evidence="6" id="KW-0239">DNA-directed DNA polymerase</keyword>
<dbReference type="PANTHER" id="PTHR33568">
    <property type="entry name" value="DNA POLYMERASE"/>
    <property type="match status" value="1"/>
</dbReference>
<dbReference type="InterPro" id="IPR043502">
    <property type="entry name" value="DNA/RNA_pol_sf"/>
</dbReference>
<protein>
    <recommendedName>
        <fullName evidence="2">DNA-directed DNA polymerase</fullName>
        <ecNumber evidence="2">2.7.7.7</ecNumber>
    </recommendedName>
</protein>
<evidence type="ECO:0000259" key="9">
    <source>
        <dbReference type="Pfam" id="PF03175"/>
    </source>
</evidence>
<evidence type="ECO:0000256" key="1">
    <source>
        <dbReference type="ARBA" id="ARBA00005755"/>
    </source>
</evidence>
<dbReference type="Gene3D" id="3.90.1600.10">
    <property type="entry name" value="Palm domain of DNA polymerase"/>
    <property type="match status" value="1"/>
</dbReference>
<dbReference type="Pfam" id="PF03175">
    <property type="entry name" value="DNA_pol_B_2"/>
    <property type="match status" value="1"/>
</dbReference>
<reference evidence="10" key="1">
    <citation type="journal article" date="2019" name="Genome Biol. Evol.">
        <title>The Rhododendron genome and chromosomal organization provide insight into shared whole-genome duplications across the heath family (Ericaceae).</title>
        <authorList>
            <person name="Soza V.L."/>
            <person name="Lindsley D."/>
            <person name="Waalkes A."/>
            <person name="Ramage E."/>
            <person name="Patwardhan R.P."/>
            <person name="Burton J.N."/>
            <person name="Adey A."/>
            <person name="Kumar A."/>
            <person name="Qiu R."/>
            <person name="Shendure J."/>
            <person name="Hall B."/>
        </authorList>
    </citation>
    <scope>NUCLEOTIDE SEQUENCE</scope>
    <source>
        <strain evidence="10">RSF 1966-606</strain>
    </source>
</reference>
<dbReference type="InterPro" id="IPR017964">
    <property type="entry name" value="DNA-dir_DNA_pol_B_CS"/>
</dbReference>
<dbReference type="EC" id="2.7.7.7" evidence="2"/>
<evidence type="ECO:0000256" key="2">
    <source>
        <dbReference type="ARBA" id="ARBA00012417"/>
    </source>
</evidence>
<dbReference type="InterPro" id="IPR023211">
    <property type="entry name" value="DNA_pol_palm_dom_sf"/>
</dbReference>
<keyword evidence="3" id="KW-0808">Transferase</keyword>
<dbReference type="GO" id="GO:0000166">
    <property type="term" value="F:nucleotide binding"/>
    <property type="evidence" value="ECO:0007669"/>
    <property type="project" value="InterPro"/>
</dbReference>
<evidence type="ECO:0000256" key="3">
    <source>
        <dbReference type="ARBA" id="ARBA00022679"/>
    </source>
</evidence>
<name>A0A6A4KPC2_9ERIC</name>
<dbReference type="AlphaFoldDB" id="A0A6A4KPC2"/>